<evidence type="ECO:0000259" key="3">
    <source>
        <dbReference type="PROSITE" id="PS50600"/>
    </source>
</evidence>
<dbReference type="AlphaFoldDB" id="A0A6C0B785"/>
<dbReference type="Gene3D" id="3.40.395.10">
    <property type="entry name" value="Adenoviral Proteinase, Chain A"/>
    <property type="match status" value="1"/>
</dbReference>
<evidence type="ECO:0000256" key="1">
    <source>
        <dbReference type="ARBA" id="ARBA00022670"/>
    </source>
</evidence>
<reference evidence="4" key="1">
    <citation type="journal article" date="2020" name="Nature">
        <title>Giant virus diversity and host interactions through global metagenomics.</title>
        <authorList>
            <person name="Schulz F."/>
            <person name="Roux S."/>
            <person name="Paez-Espino D."/>
            <person name="Jungbluth S."/>
            <person name="Walsh D.A."/>
            <person name="Denef V.J."/>
            <person name="McMahon K.D."/>
            <person name="Konstantinidis K.T."/>
            <person name="Eloe-Fadrosh E.A."/>
            <person name="Kyrpides N.C."/>
            <person name="Woyke T."/>
        </authorList>
    </citation>
    <scope>NUCLEOTIDE SEQUENCE</scope>
    <source>
        <strain evidence="4">GVMAG-M-3300010157-4</strain>
    </source>
</reference>
<evidence type="ECO:0000256" key="2">
    <source>
        <dbReference type="ARBA" id="ARBA00022801"/>
    </source>
</evidence>
<dbReference type="InterPro" id="IPR038765">
    <property type="entry name" value="Papain-like_cys_pep_sf"/>
</dbReference>
<organism evidence="4">
    <name type="scientific">viral metagenome</name>
    <dbReference type="NCBI Taxonomy" id="1070528"/>
    <lineage>
        <taxon>unclassified sequences</taxon>
        <taxon>metagenomes</taxon>
        <taxon>organismal metagenomes</taxon>
    </lineage>
</organism>
<dbReference type="SUPFAM" id="SSF54001">
    <property type="entry name" value="Cysteine proteinases"/>
    <property type="match status" value="1"/>
</dbReference>
<accession>A0A6C0B785</accession>
<dbReference type="GO" id="GO:0008234">
    <property type="term" value="F:cysteine-type peptidase activity"/>
    <property type="evidence" value="ECO:0007669"/>
    <property type="project" value="InterPro"/>
</dbReference>
<proteinExistence type="predicted"/>
<dbReference type="PROSITE" id="PS50600">
    <property type="entry name" value="ULP_PROTEASE"/>
    <property type="match status" value="1"/>
</dbReference>
<dbReference type="EMBL" id="MN739081">
    <property type="protein sequence ID" value="QHS87409.1"/>
    <property type="molecule type" value="Genomic_DNA"/>
</dbReference>
<dbReference type="GO" id="GO:0006508">
    <property type="term" value="P:proteolysis"/>
    <property type="evidence" value="ECO:0007669"/>
    <property type="project" value="UniProtKB-KW"/>
</dbReference>
<evidence type="ECO:0000313" key="4">
    <source>
        <dbReference type="EMBL" id="QHS87409.1"/>
    </source>
</evidence>
<dbReference type="Pfam" id="PF02902">
    <property type="entry name" value="Peptidase_C48"/>
    <property type="match status" value="1"/>
</dbReference>
<dbReference type="InterPro" id="IPR003653">
    <property type="entry name" value="Peptidase_C48_C"/>
</dbReference>
<protein>
    <recommendedName>
        <fullName evidence="3">Ubiquitin-like protease family profile domain-containing protein</fullName>
    </recommendedName>
</protein>
<keyword evidence="1" id="KW-0645">Protease</keyword>
<keyword evidence="2" id="KW-0378">Hydrolase</keyword>
<feature type="domain" description="Ubiquitin-like protease family profile" evidence="3">
    <location>
        <begin position="81"/>
        <end position="248"/>
    </location>
</feature>
<name>A0A6C0B785_9ZZZZ</name>
<sequence>MVRTRKFRPLNCNPAVSTPIKRSCMTVESLLLLRDEYNKDHPTNPIIADKPALIWYELKMRLQCEDEKCWLGEIDDKVKRDTIQKQLFAPDHPPEWIKNPLEWLTNLDIDSVMEQYQEKYADFEYLGTTSIDYDYIIDKSTGTCVEDLLCKFDLAKAIARGKQRFAAVFNLDKHDEPGSHWVSMFLSVPKKTIVFFDSANGGVPAEIRRFVKLVRSQNPEYKFIATKKEHQKKNTECGVYSIHFIIEMLHDYDKMLNIALKGRMPDKAMTRYRRKYFNRPK</sequence>